<accession>A0A6B2L3R7</accession>
<evidence type="ECO:0000259" key="2">
    <source>
        <dbReference type="PROSITE" id="PS50018"/>
    </source>
</evidence>
<name>A0A6B2L3R7_9EUKA</name>
<dbReference type="GO" id="GO:0005096">
    <property type="term" value="F:GTPase activator activity"/>
    <property type="evidence" value="ECO:0007669"/>
    <property type="project" value="TreeGrafter"/>
</dbReference>
<feature type="domain" description="Ras-GAP" evidence="2">
    <location>
        <begin position="1"/>
        <end position="85"/>
    </location>
</feature>
<dbReference type="GO" id="GO:0005938">
    <property type="term" value="C:cell cortex"/>
    <property type="evidence" value="ECO:0007669"/>
    <property type="project" value="TreeGrafter"/>
</dbReference>
<protein>
    <recommendedName>
        <fullName evidence="2">Ras-GAP domain-containing protein</fullName>
    </recommendedName>
</protein>
<dbReference type="PANTHER" id="PTHR14149">
    <property type="entry name" value="RAS GTPASE-ACTIVATING PROTEIN WITH IQ MOTIF"/>
    <property type="match status" value="1"/>
</dbReference>
<sequence>MDTVDSLPYGLRLVCSHIYNLSRDKFKKAKEVDFWRAVGYFVYYRFIGLAITTPDEFGLCEKDDISSVATLNLMTISKILKAVFADLQLASGPFGVLNDWVQEKLDIVMSYHKHVIDVPPAEEYLKVNKYAQLSRIEKDNLVILLREIVQVHQLVAQNKDDLAEDENDPLKLILADLGDIPKCPPDDETEIQIELINKFEPQLSKLDRKKNLKSETIDDAIKIMQKIPGFSGDTFLEIFVRMKLHCKKHGEEELAKEVNNVIANLQNLAKHGLVKPDNGFNSFLKDVQSELAARGRRKQEHLKEIDRLQKAIKELDEQKTHMEKKIADFDSYFEAIRRKSQESFAPKVKKFKYKDLAKLKVIADSEIPTSQQAKVTFTITQTEMDKFEIEGKIKGLPGFTRDFKLELEKLLECKEDNEMVFDTEKGLELNVDSTLLFLNKNFFSQKK</sequence>
<dbReference type="AlphaFoldDB" id="A0A6B2L3R7"/>
<evidence type="ECO:0000256" key="1">
    <source>
        <dbReference type="SAM" id="Coils"/>
    </source>
</evidence>
<organism evidence="3">
    <name type="scientific">Arcella intermedia</name>
    <dbReference type="NCBI Taxonomy" id="1963864"/>
    <lineage>
        <taxon>Eukaryota</taxon>
        <taxon>Amoebozoa</taxon>
        <taxon>Tubulinea</taxon>
        <taxon>Elardia</taxon>
        <taxon>Arcellinida</taxon>
        <taxon>Sphaerothecina</taxon>
        <taxon>Arcellidae</taxon>
        <taxon>Arcella</taxon>
    </lineage>
</organism>
<dbReference type="Pfam" id="PF00616">
    <property type="entry name" value="RasGAP"/>
    <property type="match status" value="1"/>
</dbReference>
<keyword evidence="1" id="KW-0175">Coiled coil</keyword>
<dbReference type="EMBL" id="GIBP01002631">
    <property type="protein sequence ID" value="NDV31600.1"/>
    <property type="molecule type" value="Transcribed_RNA"/>
</dbReference>
<proteinExistence type="predicted"/>
<dbReference type="Pfam" id="PF03836">
    <property type="entry name" value="RasGAP_C"/>
    <property type="match status" value="1"/>
</dbReference>
<evidence type="ECO:0000313" key="3">
    <source>
        <dbReference type="EMBL" id="NDV31600.1"/>
    </source>
</evidence>
<dbReference type="InterPro" id="IPR000593">
    <property type="entry name" value="RasGAP_C"/>
</dbReference>
<dbReference type="InterPro" id="IPR001936">
    <property type="entry name" value="RasGAP_dom"/>
</dbReference>
<dbReference type="GO" id="GO:1903479">
    <property type="term" value="P:mitotic actomyosin contractile ring assembly actin filament organization"/>
    <property type="evidence" value="ECO:0007669"/>
    <property type="project" value="TreeGrafter"/>
</dbReference>
<dbReference type="InterPro" id="IPR008936">
    <property type="entry name" value="Rho_GTPase_activation_prot"/>
</dbReference>
<dbReference type="PANTHER" id="PTHR14149:SF14">
    <property type="entry name" value="CALPONIN-HOMOLOGY (CH) DOMAIN-CONTAINING PROTEIN"/>
    <property type="match status" value="1"/>
</dbReference>
<dbReference type="Gene3D" id="1.10.506.10">
    <property type="entry name" value="GTPase Activation - p120gap, domain 1"/>
    <property type="match status" value="1"/>
</dbReference>
<dbReference type="GO" id="GO:0005516">
    <property type="term" value="F:calmodulin binding"/>
    <property type="evidence" value="ECO:0007669"/>
    <property type="project" value="TreeGrafter"/>
</dbReference>
<dbReference type="SUPFAM" id="SSF48350">
    <property type="entry name" value="GTPase activation domain, GAP"/>
    <property type="match status" value="1"/>
</dbReference>
<dbReference type="GO" id="GO:0051015">
    <property type="term" value="F:actin filament binding"/>
    <property type="evidence" value="ECO:0007669"/>
    <property type="project" value="TreeGrafter"/>
</dbReference>
<dbReference type="SUPFAM" id="SSF143885">
    <property type="entry name" value="RGC domain-like"/>
    <property type="match status" value="1"/>
</dbReference>
<reference evidence="3" key="1">
    <citation type="journal article" date="2020" name="J. Eukaryot. Microbiol.">
        <title>De novo Sequencing, Assembly and Annotation of the Transcriptome for the Free-Living Testate Amoeba Arcella intermedia.</title>
        <authorList>
            <person name="Ribeiro G.M."/>
            <person name="Porfirio-Sousa A.L."/>
            <person name="Maurer-Alcala X.X."/>
            <person name="Katz L.A."/>
            <person name="Lahr D.J.G."/>
        </authorList>
    </citation>
    <scope>NUCLEOTIDE SEQUENCE</scope>
</reference>
<feature type="coiled-coil region" evidence="1">
    <location>
        <begin position="298"/>
        <end position="328"/>
    </location>
</feature>
<dbReference type="PROSITE" id="PS50018">
    <property type="entry name" value="RAS_GTPASE_ACTIV_2"/>
    <property type="match status" value="1"/>
</dbReference>